<dbReference type="Gene3D" id="3.40.33.10">
    <property type="entry name" value="CAP"/>
    <property type="match status" value="1"/>
</dbReference>
<feature type="domain" description="SCP" evidence="2">
    <location>
        <begin position="56"/>
        <end position="182"/>
    </location>
</feature>
<dbReference type="SUPFAM" id="SSF55797">
    <property type="entry name" value="PR-1-like"/>
    <property type="match status" value="1"/>
</dbReference>
<keyword evidence="4" id="KW-1185">Reference proteome</keyword>
<evidence type="ECO:0000313" key="3">
    <source>
        <dbReference type="EMBL" id="TKB51176.1"/>
    </source>
</evidence>
<dbReference type="PANTHER" id="PTHR31157">
    <property type="entry name" value="SCP DOMAIN-CONTAINING PROTEIN"/>
    <property type="match status" value="1"/>
</dbReference>
<name>A0A4U1BI74_9GAMM</name>
<dbReference type="EMBL" id="SWCI01000001">
    <property type="protein sequence ID" value="TKB51176.1"/>
    <property type="molecule type" value="Genomic_DNA"/>
</dbReference>
<feature type="chain" id="PRO_5020945970" evidence="1">
    <location>
        <begin position="23"/>
        <end position="187"/>
    </location>
</feature>
<accession>A0A4U1BI74</accession>
<dbReference type="PANTHER" id="PTHR31157:SF1">
    <property type="entry name" value="SCP DOMAIN-CONTAINING PROTEIN"/>
    <property type="match status" value="1"/>
</dbReference>
<sequence>MFKPRWSCSALLLYAMTVSISANDKGGMGVDTLPGPRESASVQYLACTEEIGRLLEQINAIRAEGANCVGSYMEPVSSLRPNPLLEHAAFEHAYSMATHNFLSHTGRDGRDVGQRVSSYGYHWRLVGENIAAGQPSVDKAVEEWLESAEHCRNLMSAEYRETGFACVANPRAEYRYYWVQVFATSME</sequence>
<dbReference type="AlphaFoldDB" id="A0A4U1BI74"/>
<feature type="signal peptide" evidence="1">
    <location>
        <begin position="1"/>
        <end position="22"/>
    </location>
</feature>
<organism evidence="3 4">
    <name type="scientific">Ferrimonas sediminicola</name>
    <dbReference type="NCBI Taxonomy" id="2569538"/>
    <lineage>
        <taxon>Bacteria</taxon>
        <taxon>Pseudomonadati</taxon>
        <taxon>Pseudomonadota</taxon>
        <taxon>Gammaproteobacteria</taxon>
        <taxon>Alteromonadales</taxon>
        <taxon>Ferrimonadaceae</taxon>
        <taxon>Ferrimonas</taxon>
    </lineage>
</organism>
<keyword evidence="1" id="KW-0732">Signal</keyword>
<dbReference type="Proteomes" id="UP000305674">
    <property type="component" value="Unassembled WGS sequence"/>
</dbReference>
<proteinExistence type="predicted"/>
<dbReference type="CDD" id="cd05379">
    <property type="entry name" value="CAP_bacterial"/>
    <property type="match status" value="1"/>
</dbReference>
<evidence type="ECO:0000259" key="2">
    <source>
        <dbReference type="Pfam" id="PF00188"/>
    </source>
</evidence>
<protein>
    <submittedName>
        <fullName evidence="3">CAP domain-containing protein</fullName>
    </submittedName>
</protein>
<comment type="caution">
    <text evidence="3">The sequence shown here is derived from an EMBL/GenBank/DDBJ whole genome shotgun (WGS) entry which is preliminary data.</text>
</comment>
<dbReference type="InterPro" id="IPR035940">
    <property type="entry name" value="CAP_sf"/>
</dbReference>
<evidence type="ECO:0000256" key="1">
    <source>
        <dbReference type="SAM" id="SignalP"/>
    </source>
</evidence>
<reference evidence="3 4" key="1">
    <citation type="submission" date="2019-04" db="EMBL/GenBank/DDBJ databases">
        <authorList>
            <person name="Hwang J.C."/>
        </authorList>
    </citation>
    <scope>NUCLEOTIDE SEQUENCE [LARGE SCALE GENOMIC DNA]</scope>
    <source>
        <strain evidence="3 4">IMCC35001</strain>
    </source>
</reference>
<gene>
    <name evidence="3" type="ORF">FCL40_01060</name>
</gene>
<evidence type="ECO:0000313" key="4">
    <source>
        <dbReference type="Proteomes" id="UP000305674"/>
    </source>
</evidence>
<dbReference type="Pfam" id="PF00188">
    <property type="entry name" value="CAP"/>
    <property type="match status" value="1"/>
</dbReference>
<dbReference type="OrthoDB" id="68195at2"/>
<dbReference type="InterPro" id="IPR014044">
    <property type="entry name" value="CAP_dom"/>
</dbReference>